<feature type="region of interest" description="Disordered" evidence="3">
    <location>
        <begin position="578"/>
        <end position="643"/>
    </location>
</feature>
<accession>A0A180G7L8</accession>
<sequence length="796" mass="86907">METSLSWMTMARTAIDPPKQPPSMMRRISIRRRATPSGSASPPSPPPGIGRASHHPGQLSTVTLDPEDDYTYQGAQDFSRDLSALSLSPIRRPSAPTPQRASSLANLQDFTMDDERSEGSQTPASGFQGMARQLRQDFQQLARAPSPGHPKTKNTKVMRKEPARGGTLKGGLPANDSIRAKHVFGSEPQEHALKPPRFNQLHSAGLTSTPPVKSHPFNPTQQDHQNQHRARSTLAELQNHNPPRPPPNRIHKPIIRVVDASSNSNTPHGHDTSLAPGARKIVGNSVRVPDVTGLTDALCSPEKADFPSANTRTGMRPSSQSARPDPTLNEALTLLRRQLGSLEAENRACHTRIHDLQSQLGRAKQPPASTAAPPPRAQHDYSMIATDKPAVERMVKKLKANARRIAGVMEAHAIALDELTSFKERHKTVRQELRGVKSDVEEWSDQVEDMKGRLAGLTSEVRELCGMVERLTVAAQAGPASKIQVPGPSQPGMSRRGTTTTKSSEPKASIPKSQPAVKRHQPTTSSHQPTQSHAARNEIEDWRSQTSTIQISGQSFIGADEIENLKRDVEQEQLLRRSAQGLAKPRLNPTPANPITSGSRPAPQAKPTASSSSRAPPIRTSSAPTMKFGGSAEQPVRATDEVSRGEAILNSLPKGRHDDMSCSQCRLRRQKSGGVSHPLSSRTSSAPVVPMPSKKQDERTEVDDEEASLPPQAVLVGILKDLEEDFEVHRKIFVELSETYRKMNPAAIQVSKRKALAQHLRESVDTLEKKAGHIKHLYDLLHVKDLPLKSGSSKKV</sequence>
<evidence type="ECO:0000259" key="4">
    <source>
        <dbReference type="Pfam" id="PF06657"/>
    </source>
</evidence>
<feature type="region of interest" description="Disordered" evidence="3">
    <location>
        <begin position="358"/>
        <end position="378"/>
    </location>
</feature>
<feature type="region of interest" description="Disordered" evidence="3">
    <location>
        <begin position="260"/>
        <end position="280"/>
    </location>
</feature>
<gene>
    <name evidence="5" type="ORF">PTTG_07071</name>
</gene>
<keyword evidence="7" id="KW-1185">Reference proteome</keyword>
<proteinExistence type="predicted"/>
<reference evidence="6" key="4">
    <citation type="submission" date="2025-05" db="UniProtKB">
        <authorList>
            <consortium name="EnsemblFungi"/>
        </authorList>
    </citation>
    <scope>IDENTIFICATION</scope>
    <source>
        <strain evidence="6">isolate 1-1 / race 1 (BBBD)</strain>
    </source>
</reference>
<evidence type="ECO:0000256" key="1">
    <source>
        <dbReference type="ARBA" id="ARBA00004496"/>
    </source>
</evidence>
<feature type="region of interest" description="Disordered" evidence="3">
    <location>
        <begin position="302"/>
        <end position="326"/>
    </location>
</feature>
<comment type="subcellular location">
    <subcellularLocation>
        <location evidence="1">Cytoplasm</location>
    </subcellularLocation>
</comment>
<dbReference type="GO" id="GO:0008017">
    <property type="term" value="F:microtubule binding"/>
    <property type="evidence" value="ECO:0007669"/>
    <property type="project" value="InterPro"/>
</dbReference>
<evidence type="ECO:0000313" key="6">
    <source>
        <dbReference type="EnsemblFungi" id="PTTG_07071-t43_1-p1"/>
    </source>
</evidence>
<feature type="region of interest" description="Disordered" evidence="3">
    <location>
        <begin position="1"/>
        <end position="72"/>
    </location>
</feature>
<reference evidence="6 7" key="3">
    <citation type="journal article" date="2017" name="G3 (Bethesda)">
        <title>Comparative analysis highlights variable genome content of wheat rusts and divergence of the mating loci.</title>
        <authorList>
            <person name="Cuomo C.A."/>
            <person name="Bakkeren G."/>
            <person name="Khalil H.B."/>
            <person name="Panwar V."/>
            <person name="Joly D."/>
            <person name="Linning R."/>
            <person name="Sakthikumar S."/>
            <person name="Song X."/>
            <person name="Adiconis X."/>
            <person name="Fan L."/>
            <person name="Goldberg J.M."/>
            <person name="Levin J.Z."/>
            <person name="Young S."/>
            <person name="Zeng Q."/>
            <person name="Anikster Y."/>
            <person name="Bruce M."/>
            <person name="Wang M."/>
            <person name="Yin C."/>
            <person name="McCallum B."/>
            <person name="Szabo L.J."/>
            <person name="Hulbert S."/>
            <person name="Chen X."/>
            <person name="Fellers J.P."/>
        </authorList>
    </citation>
    <scope>NUCLEOTIDE SEQUENCE</scope>
    <source>
        <strain evidence="7">Isolate 1-1 / race 1 (BBBD)</strain>
        <strain evidence="6">isolate 1-1 / race 1 (BBBD)</strain>
    </source>
</reference>
<evidence type="ECO:0000313" key="7">
    <source>
        <dbReference type="Proteomes" id="UP000005240"/>
    </source>
</evidence>
<feature type="compositionally biased region" description="Polar residues" evidence="3">
    <location>
        <begin position="607"/>
        <end position="624"/>
    </location>
</feature>
<feature type="region of interest" description="Disordered" evidence="3">
    <location>
        <begin position="667"/>
        <end position="707"/>
    </location>
</feature>
<dbReference type="InterPro" id="IPR024957">
    <property type="entry name" value="Cep57_MT-bd_dom"/>
</dbReference>
<feature type="region of interest" description="Disordered" evidence="3">
    <location>
        <begin position="479"/>
        <end position="535"/>
    </location>
</feature>
<reference evidence="5" key="2">
    <citation type="submission" date="2016-05" db="EMBL/GenBank/DDBJ databases">
        <title>Comparative analysis highlights variable genome content of wheat rusts and divergence of the mating loci.</title>
        <authorList>
            <person name="Cuomo C.A."/>
            <person name="Bakkeren G."/>
            <person name="Szabo L."/>
            <person name="Khalil H."/>
            <person name="Joly D."/>
            <person name="Goldberg J."/>
            <person name="Young S."/>
            <person name="Zeng Q."/>
            <person name="Fellers J."/>
        </authorList>
    </citation>
    <scope>NUCLEOTIDE SEQUENCE [LARGE SCALE GENOMIC DNA]</scope>
    <source>
        <strain evidence="5">1-1 BBBD Race 1</strain>
    </source>
</reference>
<evidence type="ECO:0000256" key="3">
    <source>
        <dbReference type="SAM" id="MobiDB-lite"/>
    </source>
</evidence>
<feature type="compositionally biased region" description="Polar residues" evidence="3">
    <location>
        <begin position="200"/>
        <end position="224"/>
    </location>
</feature>
<dbReference type="Pfam" id="PF06657">
    <property type="entry name" value="Cep57_MT_bd"/>
    <property type="match status" value="1"/>
</dbReference>
<keyword evidence="2" id="KW-0963">Cytoplasm</keyword>
<reference evidence="5" key="1">
    <citation type="submission" date="2009-11" db="EMBL/GenBank/DDBJ databases">
        <authorList>
            <consortium name="The Broad Institute Genome Sequencing Platform"/>
            <person name="Ward D."/>
            <person name="Feldgarden M."/>
            <person name="Earl A."/>
            <person name="Young S.K."/>
            <person name="Zeng Q."/>
            <person name="Koehrsen M."/>
            <person name="Alvarado L."/>
            <person name="Berlin A."/>
            <person name="Bochicchio J."/>
            <person name="Borenstein D."/>
            <person name="Chapman S.B."/>
            <person name="Chen Z."/>
            <person name="Engels R."/>
            <person name="Freedman E."/>
            <person name="Gellesch M."/>
            <person name="Goldberg J."/>
            <person name="Griggs A."/>
            <person name="Gujja S."/>
            <person name="Heilman E."/>
            <person name="Heiman D."/>
            <person name="Hepburn T."/>
            <person name="Howarth C."/>
            <person name="Jen D."/>
            <person name="Larson L."/>
            <person name="Lewis B."/>
            <person name="Mehta T."/>
            <person name="Park D."/>
            <person name="Pearson M."/>
            <person name="Roberts A."/>
            <person name="Saif S."/>
            <person name="Shea T."/>
            <person name="Shenoy N."/>
            <person name="Sisk P."/>
            <person name="Stolte C."/>
            <person name="Sykes S."/>
            <person name="Thomson T."/>
            <person name="Walk T."/>
            <person name="White J."/>
            <person name="Yandava C."/>
            <person name="Izard J."/>
            <person name="Baranova O.V."/>
            <person name="Blanton J.M."/>
            <person name="Tanner A.C."/>
            <person name="Dewhirst F.E."/>
            <person name="Haas B."/>
            <person name="Nusbaum C."/>
            <person name="Birren B."/>
        </authorList>
    </citation>
    <scope>NUCLEOTIDE SEQUENCE [LARGE SCALE GENOMIC DNA]</scope>
    <source>
        <strain evidence="5">1-1 BBBD Race 1</strain>
    </source>
</reference>
<dbReference type="GO" id="GO:0005737">
    <property type="term" value="C:cytoplasm"/>
    <property type="evidence" value="ECO:0007669"/>
    <property type="project" value="UniProtKB-SubCell"/>
</dbReference>
<feature type="compositionally biased region" description="Polar residues" evidence="3">
    <location>
        <begin position="308"/>
        <end position="322"/>
    </location>
</feature>
<feature type="domain" description="Cep57 centrosome microtubule-binding" evidence="4">
    <location>
        <begin position="705"/>
        <end position="780"/>
    </location>
</feature>
<feature type="region of interest" description="Disordered" evidence="3">
    <location>
        <begin position="189"/>
        <end position="231"/>
    </location>
</feature>
<dbReference type="EnsemblFungi" id="PTTG_07071-t43_1">
    <property type="protein sequence ID" value="PTTG_07071-t43_1-p1"/>
    <property type="gene ID" value="PTTG_07071"/>
</dbReference>
<protein>
    <submittedName>
        <fullName evidence="6">Cep57_MT_bd domain-containing protein</fullName>
    </submittedName>
</protein>
<name>A0A180G7L8_PUCT1</name>
<evidence type="ECO:0000313" key="5">
    <source>
        <dbReference type="EMBL" id="OAV88651.1"/>
    </source>
</evidence>
<feature type="compositionally biased region" description="Polar residues" evidence="3">
    <location>
        <begin position="522"/>
        <end position="534"/>
    </location>
</feature>
<dbReference type="AlphaFoldDB" id="A0A180G7L8"/>
<dbReference type="EMBL" id="ADAS02000162">
    <property type="protein sequence ID" value="OAV88651.1"/>
    <property type="molecule type" value="Genomic_DNA"/>
</dbReference>
<dbReference type="VEuPathDB" id="FungiDB:PTTG_07071"/>
<organism evidence="5">
    <name type="scientific">Puccinia triticina (isolate 1-1 / race 1 (BBBD))</name>
    <name type="common">Brown leaf rust fungus</name>
    <dbReference type="NCBI Taxonomy" id="630390"/>
    <lineage>
        <taxon>Eukaryota</taxon>
        <taxon>Fungi</taxon>
        <taxon>Dikarya</taxon>
        <taxon>Basidiomycota</taxon>
        <taxon>Pucciniomycotina</taxon>
        <taxon>Pucciniomycetes</taxon>
        <taxon>Pucciniales</taxon>
        <taxon>Pucciniaceae</taxon>
        <taxon>Puccinia</taxon>
    </lineage>
</organism>
<dbReference type="Proteomes" id="UP000005240">
    <property type="component" value="Unassembled WGS sequence"/>
</dbReference>
<feature type="region of interest" description="Disordered" evidence="3">
    <location>
        <begin position="142"/>
        <end position="175"/>
    </location>
</feature>
<evidence type="ECO:0000256" key="2">
    <source>
        <dbReference type="ARBA" id="ARBA00022490"/>
    </source>
</evidence>
<dbReference type="OrthoDB" id="76453at2759"/>